<dbReference type="EMBL" id="GGFL01011640">
    <property type="protein sequence ID" value="MBW75818.1"/>
    <property type="molecule type" value="Transcribed_RNA"/>
</dbReference>
<accession>A0A2M4DF70</accession>
<feature type="compositionally biased region" description="Gly residues" evidence="1">
    <location>
        <begin position="47"/>
        <end position="59"/>
    </location>
</feature>
<keyword evidence="2" id="KW-0732">Signal</keyword>
<protein>
    <submittedName>
        <fullName evidence="3">Putative secreted protein</fullName>
    </submittedName>
</protein>
<feature type="chain" id="PRO_5014863198" evidence="2">
    <location>
        <begin position="24"/>
        <end position="113"/>
    </location>
</feature>
<reference evidence="3" key="1">
    <citation type="submission" date="2018-01" db="EMBL/GenBank/DDBJ databases">
        <title>An insight into the sialome of Amazonian anophelines.</title>
        <authorList>
            <person name="Ribeiro J.M."/>
            <person name="Scarpassa V."/>
            <person name="Calvo E."/>
        </authorList>
    </citation>
    <scope>NUCLEOTIDE SEQUENCE</scope>
</reference>
<evidence type="ECO:0000256" key="1">
    <source>
        <dbReference type="SAM" id="MobiDB-lite"/>
    </source>
</evidence>
<name>A0A2M4DF70_ANODA</name>
<evidence type="ECO:0000313" key="3">
    <source>
        <dbReference type="EMBL" id="MBW75818.1"/>
    </source>
</evidence>
<feature type="signal peptide" evidence="2">
    <location>
        <begin position="1"/>
        <end position="23"/>
    </location>
</feature>
<organism evidence="3">
    <name type="scientific">Anopheles darlingi</name>
    <name type="common">Mosquito</name>
    <dbReference type="NCBI Taxonomy" id="43151"/>
    <lineage>
        <taxon>Eukaryota</taxon>
        <taxon>Metazoa</taxon>
        <taxon>Ecdysozoa</taxon>
        <taxon>Arthropoda</taxon>
        <taxon>Hexapoda</taxon>
        <taxon>Insecta</taxon>
        <taxon>Pterygota</taxon>
        <taxon>Neoptera</taxon>
        <taxon>Endopterygota</taxon>
        <taxon>Diptera</taxon>
        <taxon>Nematocera</taxon>
        <taxon>Culicoidea</taxon>
        <taxon>Culicidae</taxon>
        <taxon>Anophelinae</taxon>
        <taxon>Anopheles</taxon>
    </lineage>
</organism>
<proteinExistence type="predicted"/>
<dbReference type="AlphaFoldDB" id="A0A2M4DF70"/>
<evidence type="ECO:0000256" key="2">
    <source>
        <dbReference type="SAM" id="SignalP"/>
    </source>
</evidence>
<sequence length="113" mass="12673">MCRLVEGLLFFSVPGLRFVLCGCQPCQSIHLREFSRFQRLKRQARSHGGGRGPSTGDGGCQRQMTKVRKRGGILFSVRILSARRDGEEREQHKVPLKSIVLDGSFAIGFRVGR</sequence>
<feature type="region of interest" description="Disordered" evidence="1">
    <location>
        <begin position="42"/>
        <end position="65"/>
    </location>
</feature>